<dbReference type="Proteomes" id="UP001162480">
    <property type="component" value="Chromosome 7"/>
</dbReference>
<dbReference type="EMBL" id="OX597820">
    <property type="protein sequence ID" value="CAI9725981.1"/>
    <property type="molecule type" value="Genomic_DNA"/>
</dbReference>
<keyword evidence="3" id="KW-1185">Reference proteome</keyword>
<protein>
    <submittedName>
        <fullName evidence="2">Uncharacterized protein</fullName>
    </submittedName>
</protein>
<evidence type="ECO:0000313" key="2">
    <source>
        <dbReference type="EMBL" id="CAI9725981.1"/>
    </source>
</evidence>
<gene>
    <name evidence="2" type="ORF">OCTVUL_1B003436</name>
</gene>
<feature type="compositionally biased region" description="Gly residues" evidence="1">
    <location>
        <begin position="133"/>
        <end position="143"/>
    </location>
</feature>
<dbReference type="AlphaFoldDB" id="A0AA36B2F0"/>
<evidence type="ECO:0000313" key="3">
    <source>
        <dbReference type="Proteomes" id="UP001162480"/>
    </source>
</evidence>
<organism evidence="2 3">
    <name type="scientific">Octopus vulgaris</name>
    <name type="common">Common octopus</name>
    <dbReference type="NCBI Taxonomy" id="6645"/>
    <lineage>
        <taxon>Eukaryota</taxon>
        <taxon>Metazoa</taxon>
        <taxon>Spiralia</taxon>
        <taxon>Lophotrochozoa</taxon>
        <taxon>Mollusca</taxon>
        <taxon>Cephalopoda</taxon>
        <taxon>Coleoidea</taxon>
        <taxon>Octopodiformes</taxon>
        <taxon>Octopoda</taxon>
        <taxon>Incirrata</taxon>
        <taxon>Octopodidae</taxon>
        <taxon>Octopus</taxon>
    </lineage>
</organism>
<sequence length="167" mass="18056">MKRGKSILGKKNKSTLISPYAFLIAMQWETGRVIERKRRMKGKSDKGLQTIQANNSQSGLAADFQILIDVANALSHLLATTSPLITHIDKVSIAPSNKLALYYYGKRELVSFEKPRINQSGNNISGDGDVDVGVGGGGGGGGVEGDDDCLEDGYNKEREGEREKEKG</sequence>
<accession>A0AA36B2F0</accession>
<feature type="region of interest" description="Disordered" evidence="1">
    <location>
        <begin position="117"/>
        <end position="167"/>
    </location>
</feature>
<name>A0AA36B2F0_OCTVU</name>
<evidence type="ECO:0000256" key="1">
    <source>
        <dbReference type="SAM" id="MobiDB-lite"/>
    </source>
</evidence>
<proteinExistence type="predicted"/>
<feature type="compositionally biased region" description="Basic and acidic residues" evidence="1">
    <location>
        <begin position="153"/>
        <end position="167"/>
    </location>
</feature>
<reference evidence="2" key="1">
    <citation type="submission" date="2023-08" db="EMBL/GenBank/DDBJ databases">
        <authorList>
            <person name="Alioto T."/>
            <person name="Alioto T."/>
            <person name="Gomez Garrido J."/>
        </authorList>
    </citation>
    <scope>NUCLEOTIDE SEQUENCE</scope>
</reference>